<dbReference type="KEGG" id="mten:GWK48_01545"/>
<evidence type="ECO:0000256" key="3">
    <source>
        <dbReference type="ARBA" id="ARBA00023004"/>
    </source>
</evidence>
<organism evidence="6 7">
    <name type="scientific">Metallosphaera tengchongensis</name>
    <dbReference type="NCBI Taxonomy" id="1532350"/>
    <lineage>
        <taxon>Archaea</taxon>
        <taxon>Thermoproteota</taxon>
        <taxon>Thermoprotei</taxon>
        <taxon>Sulfolobales</taxon>
        <taxon>Sulfolobaceae</taxon>
        <taxon>Metallosphaera</taxon>
    </lineage>
</organism>
<keyword evidence="6" id="KW-0540">Nuclease</keyword>
<evidence type="ECO:0000256" key="4">
    <source>
        <dbReference type="ARBA" id="ARBA00023014"/>
    </source>
</evidence>
<evidence type="ECO:0000259" key="5">
    <source>
        <dbReference type="SMART" id="SM00478"/>
    </source>
</evidence>
<keyword evidence="1" id="KW-0004">4Fe-4S</keyword>
<dbReference type="PIRSF" id="PIRSF001435">
    <property type="entry name" value="Nth"/>
    <property type="match status" value="1"/>
</dbReference>
<keyword evidence="2" id="KW-0479">Metal-binding</keyword>
<dbReference type="EMBL" id="CP049074">
    <property type="protein sequence ID" value="QKR00934.1"/>
    <property type="molecule type" value="Genomic_DNA"/>
</dbReference>
<dbReference type="AlphaFoldDB" id="A0A6N0NVL1"/>
<accession>A0A6N0NVL1</accession>
<dbReference type="GO" id="GO:0004519">
    <property type="term" value="F:endonuclease activity"/>
    <property type="evidence" value="ECO:0007669"/>
    <property type="project" value="UniProtKB-KW"/>
</dbReference>
<keyword evidence="6" id="KW-0255">Endonuclease</keyword>
<evidence type="ECO:0000256" key="2">
    <source>
        <dbReference type="ARBA" id="ARBA00022723"/>
    </source>
</evidence>
<keyword evidence="7" id="KW-1185">Reference proteome</keyword>
<feature type="domain" description="HhH-GPD" evidence="5">
    <location>
        <begin position="46"/>
        <end position="192"/>
    </location>
</feature>
<dbReference type="GO" id="GO:0051539">
    <property type="term" value="F:4 iron, 4 sulfur cluster binding"/>
    <property type="evidence" value="ECO:0007669"/>
    <property type="project" value="UniProtKB-KW"/>
</dbReference>
<protein>
    <submittedName>
        <fullName evidence="6">Endonuclease III domain-containing protein</fullName>
    </submittedName>
</protein>
<dbReference type="OrthoDB" id="19248at2157"/>
<dbReference type="SMART" id="SM00478">
    <property type="entry name" value="ENDO3c"/>
    <property type="match status" value="1"/>
</dbReference>
<dbReference type="InterPro" id="IPR003265">
    <property type="entry name" value="HhH-GPD_domain"/>
</dbReference>
<proteinExistence type="predicted"/>
<dbReference type="Gene3D" id="1.10.340.30">
    <property type="entry name" value="Hypothetical protein, domain 2"/>
    <property type="match status" value="1"/>
</dbReference>
<keyword evidence="3" id="KW-0408">Iron</keyword>
<evidence type="ECO:0000256" key="1">
    <source>
        <dbReference type="ARBA" id="ARBA00022485"/>
    </source>
</evidence>
<name>A0A6N0NVL1_9CREN</name>
<dbReference type="PANTHER" id="PTHR10359">
    <property type="entry name" value="A/G-SPECIFIC ADENINE GLYCOSYLASE/ENDONUCLEASE III"/>
    <property type="match status" value="1"/>
</dbReference>
<dbReference type="Pfam" id="PF00730">
    <property type="entry name" value="HhH-GPD"/>
    <property type="match status" value="1"/>
</dbReference>
<dbReference type="GO" id="GO:0006284">
    <property type="term" value="P:base-excision repair"/>
    <property type="evidence" value="ECO:0007669"/>
    <property type="project" value="InterPro"/>
</dbReference>
<dbReference type="CDD" id="cd00056">
    <property type="entry name" value="ENDO3c"/>
    <property type="match status" value="1"/>
</dbReference>
<reference evidence="6 7" key="1">
    <citation type="submission" date="2020-02" db="EMBL/GenBank/DDBJ databases">
        <title>Comparative genome analysis reveals the metabolism and evolution of the thermophilic archaeal genus Metallosphaera.</title>
        <authorList>
            <person name="Jiang C."/>
        </authorList>
    </citation>
    <scope>NUCLEOTIDE SEQUENCE [LARGE SCALE GENOMIC DNA]</scope>
    <source>
        <strain evidence="6 7">Ric-A</strain>
    </source>
</reference>
<dbReference type="GO" id="GO:0046872">
    <property type="term" value="F:metal ion binding"/>
    <property type="evidence" value="ECO:0007669"/>
    <property type="project" value="UniProtKB-KW"/>
</dbReference>
<sequence>MNKIISLAYEHRDILKDTGWVISEPFSFAWWDGFDSADKIVLSAFLVQMTKWESVKKVINLLEQKGLAKLEVIADLDARTLEPFLKSINFYKTKTQRILKFSRFIKENNGLENLLKIENRALILSQEGVGEETADSILLFAGHQPVFPATEYSRRVMSRVTGEEIRKREVPKIVENGIGRDVLKFKILHASFGGIGKAFCFQNEPKCNRCFLKHVCKYNYR</sequence>
<dbReference type="PANTHER" id="PTHR10359:SF19">
    <property type="entry name" value="DNA REPAIR GLYCOSYLASE MJ1434-RELATED"/>
    <property type="match status" value="1"/>
</dbReference>
<evidence type="ECO:0000313" key="7">
    <source>
        <dbReference type="Proteomes" id="UP000509301"/>
    </source>
</evidence>
<dbReference type="Gene3D" id="1.10.1670.10">
    <property type="entry name" value="Helix-hairpin-Helix base-excision DNA repair enzymes (C-terminal)"/>
    <property type="match status" value="1"/>
</dbReference>
<dbReference type="InterPro" id="IPR011257">
    <property type="entry name" value="DNA_glycosylase"/>
</dbReference>
<gene>
    <name evidence="6" type="ORF">GWK48_01545</name>
</gene>
<keyword evidence="4" id="KW-0411">Iron-sulfur</keyword>
<evidence type="ECO:0000313" key="6">
    <source>
        <dbReference type="EMBL" id="QKR00934.1"/>
    </source>
</evidence>
<dbReference type="InterPro" id="IPR023170">
    <property type="entry name" value="HhH_base_excis_C"/>
</dbReference>
<keyword evidence="6" id="KW-0378">Hydrolase</keyword>
<dbReference type="Proteomes" id="UP000509301">
    <property type="component" value="Chromosome"/>
</dbReference>
<dbReference type="SUPFAM" id="SSF48150">
    <property type="entry name" value="DNA-glycosylase"/>
    <property type="match status" value="1"/>
</dbReference>